<feature type="compositionally biased region" description="Low complexity" evidence="1">
    <location>
        <begin position="530"/>
        <end position="543"/>
    </location>
</feature>
<evidence type="ECO:0000256" key="2">
    <source>
        <dbReference type="SAM" id="Phobius"/>
    </source>
</evidence>
<evidence type="ECO:0000256" key="3">
    <source>
        <dbReference type="SAM" id="SignalP"/>
    </source>
</evidence>
<dbReference type="Proteomes" id="UP001329825">
    <property type="component" value="Chromosome 1"/>
</dbReference>
<keyword evidence="2" id="KW-0472">Membrane</keyword>
<keyword evidence="6" id="KW-1185">Reference proteome</keyword>
<feature type="region of interest" description="Disordered" evidence="1">
    <location>
        <begin position="599"/>
        <end position="619"/>
    </location>
</feature>
<feature type="transmembrane region" description="Helical" evidence="2">
    <location>
        <begin position="412"/>
        <end position="432"/>
    </location>
</feature>
<dbReference type="InterPro" id="IPR034164">
    <property type="entry name" value="Pepsin-like_dom"/>
</dbReference>
<organism evidence="5 6">
    <name type="scientific">Kwoniella shivajii</name>
    <dbReference type="NCBI Taxonomy" id="564305"/>
    <lineage>
        <taxon>Eukaryota</taxon>
        <taxon>Fungi</taxon>
        <taxon>Dikarya</taxon>
        <taxon>Basidiomycota</taxon>
        <taxon>Agaricomycotina</taxon>
        <taxon>Tremellomycetes</taxon>
        <taxon>Tremellales</taxon>
        <taxon>Cryptococcaceae</taxon>
        <taxon>Kwoniella</taxon>
    </lineage>
</organism>
<gene>
    <name evidence="5" type="ORF">IL334_001273</name>
</gene>
<keyword evidence="2" id="KW-1133">Transmembrane helix</keyword>
<feature type="signal peptide" evidence="3">
    <location>
        <begin position="1"/>
        <end position="21"/>
    </location>
</feature>
<feature type="chain" id="PRO_5046291063" description="Peptidase A1 domain-containing protein" evidence="3">
    <location>
        <begin position="22"/>
        <end position="770"/>
    </location>
</feature>
<dbReference type="EMBL" id="CP141881">
    <property type="protein sequence ID" value="WRT64341.1"/>
    <property type="molecule type" value="Genomic_DNA"/>
</dbReference>
<feature type="region of interest" description="Disordered" evidence="1">
    <location>
        <begin position="722"/>
        <end position="770"/>
    </location>
</feature>
<evidence type="ECO:0000256" key="1">
    <source>
        <dbReference type="SAM" id="MobiDB-lite"/>
    </source>
</evidence>
<dbReference type="InterPro" id="IPR021109">
    <property type="entry name" value="Peptidase_aspartic_dom_sf"/>
</dbReference>
<sequence length="770" mass="84255">MSLLLFLTLPLLSNLLPQVRGDAKLDTTRIGSEYTSMPLYRSGAGTNVLDVSVGTPGTEMRLTCSTNVDFFIVAATGCESCIENTNLFPTTQSQSLSVSEQDIAYVFDYPTGSSNTMSISGRLGTDIISDERGDQATARPMILASSIQTNDPSAKMDGVDLKLNDGTAGFWGMGIYQEKKSNSIIPSLITSDNDGSTEQLSAFTVGFQINNYSTNSDDLAGTVHWGAVPADVYEGNFNWLSVNSSLGGSWGFDVDRLRIGGEVIDLETHFGTVDPGFDSIFVPTNIAEKIFSKVNGATRDAVDTTRWNVPCDASIDLKITISGTQYAVDPTALIQNRDVAGRTCWSSIIAWQNGSIPEQNGEVRLGTPFMSGIYVALYYSESAQYVGLAGKPGSVNAQNLYSRDNGHANKKLAGILIGTLLGALLLLLLLCYSRNRNSFQSIWYRALRRQQRVQMNAVVRSATLPPPMMPIGMGPGLPFMPPPGAGMMAPMPVGVGPPMMNRMMMPFPQQQLPPQQFGGYQNPPPPYQPPIQQQAQAQEQQFQRGTNEVQKPLLQQPQMPNTVPPNHHGFYSPRIQPTSPPKSGIGLFSNQYRTRRYDEPPMSASGGSRVHFGPTGTRQMRNTSSASLNDFGGYGHAYGGAGGRANRQNQFVREYQNIQPTRYAPVSQQEQEQEHEQRYGDGGVQGEMPTTAEISNHQYIPNTPKEEKKKYFSWRNGNDYGPVINPNLPPNVDRNGQRKSWWSGKGGESRKEIDGLGGFSPRMKRGLGWS</sequence>
<dbReference type="CDD" id="cd05471">
    <property type="entry name" value="pepsin_like"/>
    <property type="match status" value="1"/>
</dbReference>
<protein>
    <recommendedName>
        <fullName evidence="4">Peptidase A1 domain-containing protein</fullName>
    </recommendedName>
</protein>
<keyword evidence="3" id="KW-0732">Signal</keyword>
<evidence type="ECO:0000313" key="5">
    <source>
        <dbReference type="EMBL" id="WRT64341.1"/>
    </source>
</evidence>
<evidence type="ECO:0000313" key="6">
    <source>
        <dbReference type="Proteomes" id="UP001329825"/>
    </source>
</evidence>
<accession>A0ABZ1CUI8</accession>
<reference evidence="5 6" key="1">
    <citation type="submission" date="2024-01" db="EMBL/GenBank/DDBJ databases">
        <title>Comparative genomics of Cryptococcus and Kwoniella reveals pathogenesis evolution and contrasting modes of karyotype evolution via chromosome fusion or intercentromeric recombination.</title>
        <authorList>
            <person name="Coelho M.A."/>
            <person name="David-Palma M."/>
            <person name="Shea T."/>
            <person name="Bowers K."/>
            <person name="McGinley-Smith S."/>
            <person name="Mohammad A.W."/>
            <person name="Gnirke A."/>
            <person name="Yurkov A.M."/>
            <person name="Nowrousian M."/>
            <person name="Sun S."/>
            <person name="Cuomo C.A."/>
            <person name="Heitman J."/>
        </authorList>
    </citation>
    <scope>NUCLEOTIDE SEQUENCE [LARGE SCALE GENOMIC DNA]</scope>
    <source>
        <strain evidence="5">CBS 11374</strain>
    </source>
</reference>
<dbReference type="RefSeq" id="XP_062789081.1">
    <property type="nucleotide sequence ID" value="XM_062933030.1"/>
</dbReference>
<feature type="domain" description="Peptidase A1" evidence="4">
    <location>
        <begin position="47"/>
        <end position="389"/>
    </location>
</feature>
<keyword evidence="2" id="KW-0812">Transmembrane</keyword>
<dbReference type="Pfam" id="PF00026">
    <property type="entry name" value="Asp"/>
    <property type="match status" value="1"/>
</dbReference>
<feature type="region of interest" description="Disordered" evidence="1">
    <location>
        <begin position="509"/>
        <end position="546"/>
    </location>
</feature>
<proteinExistence type="predicted"/>
<dbReference type="PROSITE" id="PS51767">
    <property type="entry name" value="PEPTIDASE_A1"/>
    <property type="match status" value="1"/>
</dbReference>
<dbReference type="GeneID" id="87953404"/>
<name>A0ABZ1CUI8_9TREE</name>
<evidence type="ECO:0000259" key="4">
    <source>
        <dbReference type="PROSITE" id="PS51767"/>
    </source>
</evidence>
<dbReference type="SUPFAM" id="SSF50630">
    <property type="entry name" value="Acid proteases"/>
    <property type="match status" value="1"/>
</dbReference>
<dbReference type="InterPro" id="IPR033121">
    <property type="entry name" value="PEPTIDASE_A1"/>
</dbReference>
<feature type="compositionally biased region" description="Low complexity" evidence="1">
    <location>
        <begin position="509"/>
        <end position="521"/>
    </location>
</feature>
<feature type="region of interest" description="Disordered" evidence="1">
    <location>
        <begin position="662"/>
        <end position="683"/>
    </location>
</feature>
<dbReference type="Gene3D" id="2.40.70.10">
    <property type="entry name" value="Acid Proteases"/>
    <property type="match status" value="2"/>
</dbReference>